<sequence>MFKSLAFIALVGANAADVVPPSLPAAYTASVRLNMPYIALTEPFKVAVSSSLKQAISYWDGMDTYIYDYSGKDGAMSYQVIPTTNDGMTSQETCWITSTPASTIPPIVLFPDFSTFTAMPDQHTVNGHLCNGWILEQPEFNSTSGNIGTYWFYADASTNTPVRYQFVGHNAVTGGHFDQYHFDYIDFTEGEPDDSLFDPTSISGISSVSDCSPIPAFDDDDGGGPTVGGGVHPPSHHVPPADFEMLHPHGFELRAKEASNYMEDYDKSWEDDEASTRAGLYHNARRYVNSVNRQKNTYRLAVNHMADWTREEKAKLRGRLRTSRQDLENVELKAAFTHERGVEDIPSEVDWRGTGAVTEVKDQGTCGSCWSYGTTGTIEGQIWKTTNETVPISQQNLMDCSWPQGNNACDGGLDYNAYDWIINTGGGIATYASYGSYLNADGFCHFGDVDIVKGAVLTGYANVTEGDVDALNDALANIGPISVSIDASPDSFYYYQGGYYNGLNSDGEQECGNGVDDLDHTVLAVGYKLGPDGKLYSIVKNSWSTYWGDEGYVYILQEGNVCGVATSPTYAIL</sequence>
<keyword evidence="3" id="KW-1015">Disulfide bond</keyword>
<feature type="domain" description="Peptidase C1A papain C-terminal" evidence="5">
    <location>
        <begin position="345"/>
        <end position="572"/>
    </location>
</feature>
<dbReference type="InterPro" id="IPR000668">
    <property type="entry name" value="Peptidase_C1A_C"/>
</dbReference>
<proteinExistence type="inferred from homology"/>
<name>A0A9W7GIQ5_9STRA</name>
<comment type="caution">
    <text evidence="6">The sequence shown here is derived from an EMBL/GenBank/DDBJ whole genome shotgun (WGS) entry which is preliminary data.</text>
</comment>
<evidence type="ECO:0000313" key="7">
    <source>
        <dbReference type="Proteomes" id="UP001165065"/>
    </source>
</evidence>
<dbReference type="Gene3D" id="3.90.70.10">
    <property type="entry name" value="Cysteine proteinases"/>
    <property type="match status" value="1"/>
</dbReference>
<dbReference type="InterPro" id="IPR038765">
    <property type="entry name" value="Papain-like_cys_pep_sf"/>
</dbReference>
<gene>
    <name evidence="6" type="ORF">TrCOL_g3002</name>
</gene>
<keyword evidence="7" id="KW-1185">Reference proteome</keyword>
<dbReference type="GO" id="GO:0008234">
    <property type="term" value="F:cysteine-type peptidase activity"/>
    <property type="evidence" value="ECO:0007669"/>
    <property type="project" value="InterPro"/>
</dbReference>
<accession>A0A9W7GIQ5</accession>
<evidence type="ECO:0000259" key="5">
    <source>
        <dbReference type="SMART" id="SM00645"/>
    </source>
</evidence>
<dbReference type="InterPro" id="IPR013201">
    <property type="entry name" value="Prot_inhib_I29"/>
</dbReference>
<feature type="signal peptide" evidence="4">
    <location>
        <begin position="1"/>
        <end position="16"/>
    </location>
</feature>
<dbReference type="Pfam" id="PF08246">
    <property type="entry name" value="Inhibitor_I29"/>
    <property type="match status" value="1"/>
</dbReference>
<keyword evidence="2" id="KW-0865">Zymogen</keyword>
<evidence type="ECO:0000313" key="6">
    <source>
        <dbReference type="EMBL" id="GMI45486.1"/>
    </source>
</evidence>
<dbReference type="InterPro" id="IPR000169">
    <property type="entry name" value="Pept_cys_AS"/>
</dbReference>
<keyword evidence="4" id="KW-0732">Signal</keyword>
<evidence type="ECO:0000256" key="1">
    <source>
        <dbReference type="ARBA" id="ARBA00008455"/>
    </source>
</evidence>
<comment type="similarity">
    <text evidence="1">Belongs to the peptidase C1 family.</text>
</comment>
<dbReference type="FunFam" id="3.90.70.10:FF:000332">
    <property type="entry name" value="Cathepsin L1"/>
    <property type="match status" value="1"/>
</dbReference>
<dbReference type="CDD" id="cd02248">
    <property type="entry name" value="Peptidase_C1A"/>
    <property type="match status" value="1"/>
</dbReference>
<dbReference type="PROSITE" id="PS00139">
    <property type="entry name" value="THIOL_PROTEASE_CYS"/>
    <property type="match status" value="1"/>
</dbReference>
<evidence type="ECO:0000256" key="3">
    <source>
        <dbReference type="ARBA" id="ARBA00023157"/>
    </source>
</evidence>
<dbReference type="SMART" id="SM00645">
    <property type="entry name" value="Pept_C1"/>
    <property type="match status" value="1"/>
</dbReference>
<dbReference type="Pfam" id="PF00112">
    <property type="entry name" value="Peptidase_C1"/>
    <property type="match status" value="1"/>
</dbReference>
<evidence type="ECO:0000256" key="4">
    <source>
        <dbReference type="SAM" id="SignalP"/>
    </source>
</evidence>
<dbReference type="PANTHER" id="PTHR12411">
    <property type="entry name" value="CYSTEINE PROTEASE FAMILY C1-RELATED"/>
    <property type="match status" value="1"/>
</dbReference>
<dbReference type="SUPFAM" id="SSF54001">
    <property type="entry name" value="Cysteine proteinases"/>
    <property type="match status" value="1"/>
</dbReference>
<protein>
    <recommendedName>
        <fullName evidence="5">Peptidase C1A papain C-terminal domain-containing protein</fullName>
    </recommendedName>
</protein>
<reference evidence="7" key="1">
    <citation type="journal article" date="2023" name="Commun. Biol.">
        <title>Genome analysis of Parmales, the sister group of diatoms, reveals the evolutionary specialization of diatoms from phago-mixotrophs to photoautotrophs.</title>
        <authorList>
            <person name="Ban H."/>
            <person name="Sato S."/>
            <person name="Yoshikawa S."/>
            <person name="Yamada K."/>
            <person name="Nakamura Y."/>
            <person name="Ichinomiya M."/>
            <person name="Sato N."/>
            <person name="Blanc-Mathieu R."/>
            <person name="Endo H."/>
            <person name="Kuwata A."/>
            <person name="Ogata H."/>
        </authorList>
    </citation>
    <scope>NUCLEOTIDE SEQUENCE [LARGE SCALE GENOMIC DNA]</scope>
</reference>
<dbReference type="AlphaFoldDB" id="A0A9W7GIQ5"/>
<dbReference type="EMBL" id="BRYA01000250">
    <property type="protein sequence ID" value="GMI45486.1"/>
    <property type="molecule type" value="Genomic_DNA"/>
</dbReference>
<evidence type="ECO:0000256" key="2">
    <source>
        <dbReference type="ARBA" id="ARBA00023145"/>
    </source>
</evidence>
<dbReference type="PRINTS" id="PR00705">
    <property type="entry name" value="PAPAIN"/>
</dbReference>
<dbReference type="GO" id="GO:0006508">
    <property type="term" value="P:proteolysis"/>
    <property type="evidence" value="ECO:0007669"/>
    <property type="project" value="InterPro"/>
</dbReference>
<dbReference type="Proteomes" id="UP001165065">
    <property type="component" value="Unassembled WGS sequence"/>
</dbReference>
<dbReference type="InterPro" id="IPR013128">
    <property type="entry name" value="Peptidase_C1A"/>
</dbReference>
<organism evidence="6 7">
    <name type="scientific">Triparma columacea</name>
    <dbReference type="NCBI Taxonomy" id="722753"/>
    <lineage>
        <taxon>Eukaryota</taxon>
        <taxon>Sar</taxon>
        <taxon>Stramenopiles</taxon>
        <taxon>Ochrophyta</taxon>
        <taxon>Bolidophyceae</taxon>
        <taxon>Parmales</taxon>
        <taxon>Triparmaceae</taxon>
        <taxon>Triparma</taxon>
    </lineage>
</organism>
<dbReference type="InterPro" id="IPR039417">
    <property type="entry name" value="Peptidase_C1A_papain-like"/>
</dbReference>
<feature type="chain" id="PRO_5040818951" description="Peptidase C1A papain C-terminal domain-containing protein" evidence="4">
    <location>
        <begin position="17"/>
        <end position="573"/>
    </location>
</feature>
<dbReference type="OrthoDB" id="65740at2759"/>